<dbReference type="Proteomes" id="UP000067625">
    <property type="component" value="Chromosome"/>
</dbReference>
<evidence type="ECO:0000313" key="2">
    <source>
        <dbReference type="EMBL" id="ALC82694.1"/>
    </source>
</evidence>
<feature type="domain" description="N-acetyltransferase" evidence="1">
    <location>
        <begin position="6"/>
        <end position="156"/>
    </location>
</feature>
<dbReference type="OrthoDB" id="66776at2"/>
<proteinExistence type="predicted"/>
<dbReference type="InterPro" id="IPR016181">
    <property type="entry name" value="Acyl_CoA_acyltransferase"/>
</dbReference>
<dbReference type="RefSeq" id="WP_053604503.1">
    <property type="nucleotide sequence ID" value="NZ_CP012600.1"/>
</dbReference>
<dbReference type="STRING" id="1441095.AM592_14725"/>
<dbReference type="EMBL" id="CP012600">
    <property type="protein sequence ID" value="ALC82694.1"/>
    <property type="molecule type" value="Genomic_DNA"/>
</dbReference>
<dbReference type="SUPFAM" id="SSF55729">
    <property type="entry name" value="Acyl-CoA N-acyltransferases (Nat)"/>
    <property type="match status" value="1"/>
</dbReference>
<accession>A0A0M5JJ90</accession>
<keyword evidence="3" id="KW-1185">Reference proteome</keyword>
<gene>
    <name evidence="2" type="ORF">AM592_14725</name>
</gene>
<name>A0A0M5JJ90_9BACI</name>
<protein>
    <recommendedName>
        <fullName evidence="1">N-acetyltransferase domain-containing protein</fullName>
    </recommendedName>
</protein>
<evidence type="ECO:0000313" key="3">
    <source>
        <dbReference type="Proteomes" id="UP000067625"/>
    </source>
</evidence>
<reference evidence="3" key="1">
    <citation type="submission" date="2015-08" db="EMBL/GenBank/DDBJ databases">
        <title>Genome sequencing project for genomic taxonomy and phylogenomics of Bacillus-like bacteria.</title>
        <authorList>
            <person name="Liu B."/>
            <person name="Wang J."/>
            <person name="Zhu Y."/>
            <person name="Liu G."/>
            <person name="Chen Q."/>
            <person name="Chen Z."/>
            <person name="Lan J."/>
            <person name="Che J."/>
            <person name="Ge C."/>
            <person name="Shi H."/>
            <person name="Pan Z."/>
            <person name="Liu X."/>
        </authorList>
    </citation>
    <scope>NUCLEOTIDE SEQUENCE [LARGE SCALE GENOMIC DNA]</scope>
    <source>
        <strain evidence="3">FJAT-4402</strain>
    </source>
</reference>
<dbReference type="PATRIC" id="fig|1441095.3.peg.3250"/>
<dbReference type="GO" id="GO:0016747">
    <property type="term" value="F:acyltransferase activity, transferring groups other than amino-acyl groups"/>
    <property type="evidence" value="ECO:0007669"/>
    <property type="project" value="InterPro"/>
</dbReference>
<dbReference type="AlphaFoldDB" id="A0A0M5JJ90"/>
<dbReference type="InterPro" id="IPR000182">
    <property type="entry name" value="GNAT_dom"/>
</dbReference>
<organism evidence="2 3">
    <name type="scientific">Bacillus gobiensis</name>
    <dbReference type="NCBI Taxonomy" id="1441095"/>
    <lineage>
        <taxon>Bacteria</taxon>
        <taxon>Bacillati</taxon>
        <taxon>Bacillota</taxon>
        <taxon>Bacilli</taxon>
        <taxon>Bacillales</taxon>
        <taxon>Bacillaceae</taxon>
        <taxon>Bacillus</taxon>
    </lineage>
</organism>
<reference evidence="2 3" key="2">
    <citation type="journal article" date="2016" name="Int. J. Syst. Evol. Microbiol.">
        <title>Bacillus gobiensis sp. nov., isolated from a soil sample.</title>
        <authorList>
            <person name="Liu B."/>
            <person name="Liu G.H."/>
            <person name="Cetin S."/>
            <person name="Schumann P."/>
            <person name="Pan Z.Z."/>
            <person name="Chen Q.Q."/>
        </authorList>
    </citation>
    <scope>NUCLEOTIDE SEQUENCE [LARGE SCALE GENOMIC DNA]</scope>
    <source>
        <strain evidence="2 3">FJAT-4402</strain>
    </source>
</reference>
<evidence type="ECO:0000259" key="1">
    <source>
        <dbReference type="PROSITE" id="PS51186"/>
    </source>
</evidence>
<dbReference type="PROSITE" id="PS51186">
    <property type="entry name" value="GNAT"/>
    <property type="match status" value="1"/>
</dbReference>
<sequence>MTNVMLDYYQLKYLPALTVYELPEEQAKYTALPANMLYSSETKSPIVILANEEVVGFFVLHTGEIVKNYTDISTAILLTSFSIDFRKQRMGFAHHGLLALNDFVKKHHSEITDVVLSVNLKNMPARRLYEQVGFLDTGKRMEGVMGEQLVLRKRIV</sequence>
<dbReference type="Gene3D" id="3.40.630.30">
    <property type="match status" value="1"/>
</dbReference>
<dbReference type="Pfam" id="PF00583">
    <property type="entry name" value="Acetyltransf_1"/>
    <property type="match status" value="1"/>
</dbReference>